<dbReference type="Gene3D" id="1.10.1670.10">
    <property type="entry name" value="Helix-hairpin-Helix base-excision DNA repair enzymes (C-terminal)"/>
    <property type="match status" value="1"/>
</dbReference>
<feature type="compositionally biased region" description="Basic residues" evidence="1">
    <location>
        <begin position="481"/>
        <end position="492"/>
    </location>
</feature>
<dbReference type="EMBL" id="JAPQKO010000002">
    <property type="protein sequence ID" value="KAJ5180160.1"/>
    <property type="molecule type" value="Genomic_DNA"/>
</dbReference>
<evidence type="ECO:0000313" key="4">
    <source>
        <dbReference type="Proteomes" id="UP001146351"/>
    </source>
</evidence>
<sequence>MERRLTRSATRQAAGLPAQVQTVAIDQAPGNPSTTNKRAGAKKKIITVIDAVNPNKKPTQNSQRGSAGRKRSKASPKPALKPAPTEELPHNLGALPLASPSKASASLSGSDKESASVKEEALGVLATEISPVPNIAATEVKAETVISPKKSRVKRNPYGLTPGRTPFPDWARPTSEECEVVNQLLSGVHGEIVAPKTIPEPSLTVTGCGEVPSVLDALIRTLLSGATTGKNSAMAFNGLVQRFGILSDGIGKGSVNWDAVRRASLTDVFEAIKSGGLADIKSKNLKAILDMVHKENQERRDLLVSSRLGVEDATVQEESKPEHPETANKMEKDTRYEIACADQNFLSLNHLHKLPSEEAMTELVKYPGIGPKTAACVILFCLQRPCFAVDTHIFRICKWLGWVPPTRANEVTAFSHLEVRIPDHLKYSLHQLFIRHGKSCPRCRAITGESSVGWDEGCVIDHLVQRTGKRKGSAPSNAAAKKGRATGKRKKNGSSDEESELSELSDLSEGLSER</sequence>
<evidence type="ECO:0000259" key="2">
    <source>
        <dbReference type="SMART" id="SM00478"/>
    </source>
</evidence>
<feature type="compositionally biased region" description="Polar residues" evidence="1">
    <location>
        <begin position="56"/>
        <end position="65"/>
    </location>
</feature>
<dbReference type="InterPro" id="IPR023170">
    <property type="entry name" value="HhH_base_excis_C"/>
</dbReference>
<dbReference type="Pfam" id="PF00730">
    <property type="entry name" value="HhH-GPD"/>
    <property type="match status" value="1"/>
</dbReference>
<dbReference type="InterPro" id="IPR011257">
    <property type="entry name" value="DNA_glycosylase"/>
</dbReference>
<feature type="region of interest" description="Disordered" evidence="1">
    <location>
        <begin position="469"/>
        <end position="514"/>
    </location>
</feature>
<protein>
    <recommendedName>
        <fullName evidence="2">HhH-GPD domain-containing protein</fullName>
    </recommendedName>
</protein>
<evidence type="ECO:0000256" key="1">
    <source>
        <dbReference type="SAM" id="MobiDB-lite"/>
    </source>
</evidence>
<dbReference type="SUPFAM" id="SSF48150">
    <property type="entry name" value="DNA-glycosylase"/>
    <property type="match status" value="1"/>
</dbReference>
<reference evidence="3" key="2">
    <citation type="journal article" date="2023" name="IMA Fungus">
        <title>Comparative genomic study of the Penicillium genus elucidates a diverse pangenome and 15 lateral gene transfer events.</title>
        <authorList>
            <person name="Petersen C."/>
            <person name="Sorensen T."/>
            <person name="Nielsen M.R."/>
            <person name="Sondergaard T.E."/>
            <person name="Sorensen J.L."/>
            <person name="Fitzpatrick D.A."/>
            <person name="Frisvad J.C."/>
            <person name="Nielsen K.L."/>
        </authorList>
    </citation>
    <scope>NUCLEOTIDE SEQUENCE</scope>
    <source>
        <strain evidence="3">IBT 21917</strain>
    </source>
</reference>
<evidence type="ECO:0000313" key="3">
    <source>
        <dbReference type="EMBL" id="KAJ5180160.1"/>
    </source>
</evidence>
<proteinExistence type="predicted"/>
<comment type="caution">
    <text evidence="3">The sequence shown here is derived from an EMBL/GenBank/DDBJ whole genome shotgun (WGS) entry which is preliminary data.</text>
</comment>
<dbReference type="Proteomes" id="UP001146351">
    <property type="component" value="Unassembled WGS sequence"/>
</dbReference>
<keyword evidence="4" id="KW-1185">Reference proteome</keyword>
<dbReference type="InterPro" id="IPR003265">
    <property type="entry name" value="HhH-GPD_domain"/>
</dbReference>
<name>A0A9W9LWI7_9EURO</name>
<organism evidence="3 4">
    <name type="scientific">Penicillium capsulatum</name>
    <dbReference type="NCBI Taxonomy" id="69766"/>
    <lineage>
        <taxon>Eukaryota</taxon>
        <taxon>Fungi</taxon>
        <taxon>Dikarya</taxon>
        <taxon>Ascomycota</taxon>
        <taxon>Pezizomycotina</taxon>
        <taxon>Eurotiomycetes</taxon>
        <taxon>Eurotiomycetidae</taxon>
        <taxon>Eurotiales</taxon>
        <taxon>Aspergillaceae</taxon>
        <taxon>Penicillium</taxon>
    </lineage>
</organism>
<dbReference type="GO" id="GO:0006285">
    <property type="term" value="P:base-excision repair, AP site formation"/>
    <property type="evidence" value="ECO:0007669"/>
    <property type="project" value="UniProtKB-ARBA"/>
</dbReference>
<feature type="compositionally biased region" description="Low complexity" evidence="1">
    <location>
        <begin position="92"/>
        <end position="109"/>
    </location>
</feature>
<dbReference type="GO" id="GO:0000702">
    <property type="term" value="F:oxidized base lesion DNA N-glycosylase activity"/>
    <property type="evidence" value="ECO:0007669"/>
    <property type="project" value="UniProtKB-ARBA"/>
</dbReference>
<dbReference type="AlphaFoldDB" id="A0A9W9LWI7"/>
<dbReference type="Gene3D" id="1.10.340.30">
    <property type="entry name" value="Hypothetical protein, domain 2"/>
    <property type="match status" value="1"/>
</dbReference>
<dbReference type="PANTHER" id="PTHR47203">
    <property type="match status" value="1"/>
</dbReference>
<dbReference type="SMART" id="SM00478">
    <property type="entry name" value="ENDO3c"/>
    <property type="match status" value="1"/>
</dbReference>
<dbReference type="PANTHER" id="PTHR47203:SF1">
    <property type="entry name" value="HYPOTHETICAL BASE EXCISION DNA REPAIR PROTEIN (EUROFUNG)"/>
    <property type="match status" value="1"/>
</dbReference>
<dbReference type="OrthoDB" id="5607at2759"/>
<feature type="compositionally biased region" description="Low complexity" evidence="1">
    <location>
        <begin position="504"/>
        <end position="514"/>
    </location>
</feature>
<accession>A0A9W9LWI7</accession>
<gene>
    <name evidence="3" type="ORF">N7492_003370</name>
</gene>
<feature type="region of interest" description="Disordered" evidence="1">
    <location>
        <begin position="1"/>
        <end position="114"/>
    </location>
</feature>
<feature type="domain" description="HhH-GPD" evidence="2">
    <location>
        <begin position="223"/>
        <end position="439"/>
    </location>
</feature>
<dbReference type="CDD" id="cd00056">
    <property type="entry name" value="ENDO3c"/>
    <property type="match status" value="1"/>
</dbReference>
<feature type="compositionally biased region" description="Polar residues" evidence="1">
    <location>
        <begin position="19"/>
        <end position="37"/>
    </location>
</feature>
<reference evidence="3" key="1">
    <citation type="submission" date="2022-11" db="EMBL/GenBank/DDBJ databases">
        <authorList>
            <person name="Petersen C."/>
        </authorList>
    </citation>
    <scope>NUCLEOTIDE SEQUENCE</scope>
    <source>
        <strain evidence="3">IBT 21917</strain>
    </source>
</reference>